<gene>
    <name evidence="2" type="ORF">DFP76_11715</name>
</gene>
<organism evidence="2 3">
    <name type="scientific">Marinomonas aquiplantarum</name>
    <dbReference type="NCBI Taxonomy" id="491951"/>
    <lineage>
        <taxon>Bacteria</taxon>
        <taxon>Pseudomonadati</taxon>
        <taxon>Pseudomonadota</taxon>
        <taxon>Gammaproteobacteria</taxon>
        <taxon>Oceanospirillales</taxon>
        <taxon>Oceanospirillaceae</taxon>
        <taxon>Marinomonas</taxon>
    </lineage>
</organism>
<dbReference type="AlphaFoldDB" id="A0A366CSN5"/>
<dbReference type="NCBIfam" id="TIGR04219">
    <property type="entry name" value="OMP_w_GlyGly"/>
    <property type="match status" value="1"/>
</dbReference>
<accession>A0A366CSN5</accession>
<dbReference type="InterPro" id="IPR026387">
    <property type="entry name" value="OMP_w_GlyGly"/>
</dbReference>
<feature type="chain" id="PRO_5016834541" evidence="1">
    <location>
        <begin position="19"/>
        <end position="199"/>
    </location>
</feature>
<evidence type="ECO:0000313" key="3">
    <source>
        <dbReference type="Proteomes" id="UP000252086"/>
    </source>
</evidence>
<reference evidence="2 3" key="1">
    <citation type="submission" date="2018-06" db="EMBL/GenBank/DDBJ databases">
        <title>Genomic Encyclopedia of Type Strains, Phase III (KMG-III): the genomes of soil and plant-associated and newly described type strains.</title>
        <authorList>
            <person name="Whitman W."/>
        </authorList>
    </citation>
    <scope>NUCLEOTIDE SEQUENCE [LARGE SCALE GENOMIC DNA]</scope>
    <source>
        <strain evidence="2 3">CECT 7732</strain>
    </source>
</reference>
<feature type="signal peptide" evidence="1">
    <location>
        <begin position="1"/>
        <end position="18"/>
    </location>
</feature>
<dbReference type="EMBL" id="QNRF01000017">
    <property type="protein sequence ID" value="RBO78376.1"/>
    <property type="molecule type" value="Genomic_DNA"/>
</dbReference>
<proteinExistence type="predicted"/>
<evidence type="ECO:0000256" key="1">
    <source>
        <dbReference type="SAM" id="SignalP"/>
    </source>
</evidence>
<evidence type="ECO:0000313" key="2">
    <source>
        <dbReference type="EMBL" id="RBO78376.1"/>
    </source>
</evidence>
<comment type="caution">
    <text evidence="2">The sequence shown here is derived from an EMBL/GenBank/DDBJ whole genome shotgun (WGS) entry which is preliminary data.</text>
</comment>
<sequence length="199" mass="21240">MKSALLLSTALLASAAQADVLGLTAEAGSYVTNDGEDFNSYFGVAVEHPIPVIPNVRLQSQSLEGKVGSTTVDTSYNDYTLYYEFLDGLLWLDLDAGITLRSIDGSIGSTDVSDSYPLGYASAYVTFPGTNLSVGAEYKTGGGSDADITDTTFKIKYQALYFGGLEAGYRKVEEDIDDIDGSAFDIKFTGVFIGAFLDF</sequence>
<keyword evidence="3" id="KW-1185">Reference proteome</keyword>
<dbReference type="Proteomes" id="UP000252086">
    <property type="component" value="Unassembled WGS sequence"/>
</dbReference>
<protein>
    <submittedName>
        <fullName evidence="2">Outer membrane protein</fullName>
    </submittedName>
</protein>
<dbReference type="RefSeq" id="WP_113875867.1">
    <property type="nucleotide sequence ID" value="NZ_QNRF01000017.1"/>
</dbReference>
<name>A0A366CSN5_9GAMM</name>
<dbReference type="OrthoDB" id="6708408at2"/>
<keyword evidence="1" id="KW-0732">Signal</keyword>